<keyword evidence="3" id="KW-1185">Reference proteome</keyword>
<dbReference type="PANTHER" id="PTHR31476:SF9">
    <property type="entry name" value="PROTEIN ROOT PRIMORDIUM DEFECTIVE 1"/>
    <property type="match status" value="1"/>
</dbReference>
<feature type="domain" description="PORR" evidence="1">
    <location>
        <begin position="1"/>
        <end position="129"/>
    </location>
</feature>
<comment type="caution">
    <text evidence="2">The sequence shown here is derived from an EMBL/GenBank/DDBJ whole genome shotgun (WGS) entry which is preliminary data.</text>
</comment>
<reference evidence="2 3" key="1">
    <citation type="journal article" date="2018" name="Sci. Data">
        <title>The draft genome sequence of cork oak.</title>
        <authorList>
            <person name="Ramos A.M."/>
            <person name="Usie A."/>
            <person name="Barbosa P."/>
            <person name="Barros P.M."/>
            <person name="Capote T."/>
            <person name="Chaves I."/>
            <person name="Simoes F."/>
            <person name="Abreu I."/>
            <person name="Carrasquinho I."/>
            <person name="Faro C."/>
            <person name="Guimaraes J.B."/>
            <person name="Mendonca D."/>
            <person name="Nobrega F."/>
            <person name="Rodrigues L."/>
            <person name="Saibo N.J.M."/>
            <person name="Varela M.C."/>
            <person name="Egas C."/>
            <person name="Matos J."/>
            <person name="Miguel C.M."/>
            <person name="Oliveira M.M."/>
            <person name="Ricardo C.P."/>
            <person name="Goncalves S."/>
        </authorList>
    </citation>
    <scope>NUCLEOTIDE SEQUENCE [LARGE SCALE GENOMIC DNA]</scope>
    <source>
        <strain evidence="3">cv. HL8</strain>
    </source>
</reference>
<dbReference type="Proteomes" id="UP000237347">
    <property type="component" value="Unassembled WGS sequence"/>
</dbReference>
<evidence type="ECO:0000313" key="3">
    <source>
        <dbReference type="Proteomes" id="UP000237347"/>
    </source>
</evidence>
<sequence length="130" mass="15908">MMSNTSRLRHEHVRTARKESGLPNDFEHSIILKYPQYFRLFNAKETRNKYIEIVERDESLVVCAIERAREKEYREKGVHFEDIRFSFIVNFPPGFKIGKYYRITMWKWQRVLFWVPNKDISRYDLRSLEA</sequence>
<name>A0AAW0LXI2_QUESU</name>
<dbReference type="InterPro" id="IPR045040">
    <property type="entry name" value="PORR_fam"/>
</dbReference>
<gene>
    <name evidence="2" type="primary">RPD1_10</name>
    <name evidence="2" type="ORF">CFP56_025994</name>
</gene>
<evidence type="ECO:0000259" key="1">
    <source>
        <dbReference type="Pfam" id="PF11955"/>
    </source>
</evidence>
<accession>A0AAW0LXI2</accession>
<dbReference type="AlphaFoldDB" id="A0AAW0LXI2"/>
<dbReference type="GO" id="GO:0003723">
    <property type="term" value="F:RNA binding"/>
    <property type="evidence" value="ECO:0007669"/>
    <property type="project" value="InterPro"/>
</dbReference>
<dbReference type="PANTHER" id="PTHR31476">
    <property type="entry name" value="PROTEIN WHAT'S THIS FACTOR 1 HOMOLOG, CHLOROPLASTIC"/>
    <property type="match status" value="1"/>
</dbReference>
<dbReference type="InterPro" id="IPR021099">
    <property type="entry name" value="PORR_domain"/>
</dbReference>
<evidence type="ECO:0000313" key="2">
    <source>
        <dbReference type="EMBL" id="KAK7855907.1"/>
    </source>
</evidence>
<dbReference type="Pfam" id="PF11955">
    <property type="entry name" value="PORR"/>
    <property type="match status" value="1"/>
</dbReference>
<organism evidence="2 3">
    <name type="scientific">Quercus suber</name>
    <name type="common">Cork oak</name>
    <dbReference type="NCBI Taxonomy" id="58331"/>
    <lineage>
        <taxon>Eukaryota</taxon>
        <taxon>Viridiplantae</taxon>
        <taxon>Streptophyta</taxon>
        <taxon>Embryophyta</taxon>
        <taxon>Tracheophyta</taxon>
        <taxon>Spermatophyta</taxon>
        <taxon>Magnoliopsida</taxon>
        <taxon>eudicotyledons</taxon>
        <taxon>Gunneridae</taxon>
        <taxon>Pentapetalae</taxon>
        <taxon>rosids</taxon>
        <taxon>fabids</taxon>
        <taxon>Fagales</taxon>
        <taxon>Fagaceae</taxon>
        <taxon>Quercus</taxon>
    </lineage>
</organism>
<proteinExistence type="predicted"/>
<dbReference type="EMBL" id="PKMF04000041">
    <property type="protein sequence ID" value="KAK7855907.1"/>
    <property type="molecule type" value="Genomic_DNA"/>
</dbReference>
<protein>
    <submittedName>
        <fullName evidence="2">Protein root primordium defective 1</fullName>
    </submittedName>
</protein>